<accession>A0A0N4T6W6</accession>
<dbReference type="WBParaSite" id="BPAG_0000395301-mRNA-1">
    <property type="protein sequence ID" value="BPAG_0000395301-mRNA-1"/>
    <property type="gene ID" value="BPAG_0000395301"/>
</dbReference>
<sequence>MTVYFADSHHQLGVQIATFSGKEVEQCISNEGYFHRKNNQLTILSVNAECNNQLKQVIQYAKTVPEDLRVRVINVAEDYKEAMLQRVCKMLVEC</sequence>
<gene>
    <name evidence="1" type="ORF">BPAG_LOCUS3917</name>
</gene>
<evidence type="ECO:0000313" key="2">
    <source>
        <dbReference type="Proteomes" id="UP000278627"/>
    </source>
</evidence>
<dbReference type="EMBL" id="UZAD01001488">
    <property type="protein sequence ID" value="VDN85103.1"/>
    <property type="molecule type" value="Genomic_DNA"/>
</dbReference>
<dbReference type="STRING" id="6280.A0A0N4T6W6"/>
<evidence type="ECO:0000313" key="1">
    <source>
        <dbReference type="EMBL" id="VDN85103.1"/>
    </source>
</evidence>
<evidence type="ECO:0000313" key="3">
    <source>
        <dbReference type="WBParaSite" id="BPAG_0000395301-mRNA-1"/>
    </source>
</evidence>
<reference evidence="1 2" key="2">
    <citation type="submission" date="2018-11" db="EMBL/GenBank/DDBJ databases">
        <authorList>
            <consortium name="Pathogen Informatics"/>
        </authorList>
    </citation>
    <scope>NUCLEOTIDE SEQUENCE [LARGE SCALE GENOMIC DNA]</scope>
</reference>
<proteinExistence type="predicted"/>
<dbReference type="Proteomes" id="UP000278627">
    <property type="component" value="Unassembled WGS sequence"/>
</dbReference>
<name>A0A0N4T6W6_BRUPA</name>
<reference evidence="3" key="1">
    <citation type="submission" date="2017-02" db="UniProtKB">
        <authorList>
            <consortium name="WormBaseParasite"/>
        </authorList>
    </citation>
    <scope>IDENTIFICATION</scope>
</reference>
<organism evidence="3">
    <name type="scientific">Brugia pahangi</name>
    <name type="common">Filarial nematode worm</name>
    <dbReference type="NCBI Taxonomy" id="6280"/>
    <lineage>
        <taxon>Eukaryota</taxon>
        <taxon>Metazoa</taxon>
        <taxon>Ecdysozoa</taxon>
        <taxon>Nematoda</taxon>
        <taxon>Chromadorea</taxon>
        <taxon>Rhabditida</taxon>
        <taxon>Spirurina</taxon>
        <taxon>Spiruromorpha</taxon>
        <taxon>Filarioidea</taxon>
        <taxon>Onchocercidae</taxon>
        <taxon>Brugia</taxon>
    </lineage>
</organism>
<protein>
    <submittedName>
        <fullName evidence="3">DUF2179 domain-containing protein</fullName>
    </submittedName>
</protein>
<keyword evidence="2" id="KW-1185">Reference proteome</keyword>
<dbReference type="AlphaFoldDB" id="A0A0N4T6W6"/>